<organism evidence="2 3">
    <name type="scientific">Vallitalea pronyensis</name>
    <dbReference type="NCBI Taxonomy" id="1348613"/>
    <lineage>
        <taxon>Bacteria</taxon>
        <taxon>Bacillati</taxon>
        <taxon>Bacillota</taxon>
        <taxon>Clostridia</taxon>
        <taxon>Lachnospirales</taxon>
        <taxon>Vallitaleaceae</taxon>
        <taxon>Vallitalea</taxon>
    </lineage>
</organism>
<feature type="domain" description="Nudix hydrolase" evidence="1">
    <location>
        <begin position="3"/>
        <end position="138"/>
    </location>
</feature>
<dbReference type="Pfam" id="PF00293">
    <property type="entry name" value="NUDIX"/>
    <property type="match status" value="1"/>
</dbReference>
<accession>A0A8J8MME0</accession>
<keyword evidence="2" id="KW-0378">Hydrolase</keyword>
<dbReference type="Gene3D" id="3.90.79.10">
    <property type="entry name" value="Nucleoside Triphosphate Pyrophosphohydrolase"/>
    <property type="match status" value="1"/>
</dbReference>
<evidence type="ECO:0000313" key="2">
    <source>
        <dbReference type="EMBL" id="QUI24112.1"/>
    </source>
</evidence>
<dbReference type="GO" id="GO:0016787">
    <property type="term" value="F:hydrolase activity"/>
    <property type="evidence" value="ECO:0007669"/>
    <property type="project" value="UniProtKB-KW"/>
</dbReference>
<dbReference type="InterPro" id="IPR000086">
    <property type="entry name" value="NUDIX_hydrolase_dom"/>
</dbReference>
<evidence type="ECO:0000313" key="3">
    <source>
        <dbReference type="Proteomes" id="UP000683246"/>
    </source>
</evidence>
<name>A0A8J8MME0_9FIRM</name>
<keyword evidence="3" id="KW-1185">Reference proteome</keyword>
<sequence length="174" mass="20499">MIKLRTCATAFIFNSDKVLMMKRDEKRAFAPGIWAAIGGHLEQEELNLPKVACLREIEEETGLREEHLSNLELKYIVFRRHDLEMRIQYIYFGHTDKTNVIECNEGELYWVDVCGDLFQKKMTFTTRTTLEHYFKNKKNKKDNKIILGSVTTKNNVPIMNWQHIDDWRGESLLG</sequence>
<dbReference type="SUPFAM" id="SSF55811">
    <property type="entry name" value="Nudix"/>
    <property type="match status" value="1"/>
</dbReference>
<reference evidence="2" key="1">
    <citation type="submission" date="2020-07" db="EMBL/GenBank/DDBJ databases">
        <title>Vallitalea pronyensis genome.</title>
        <authorList>
            <person name="Postec A."/>
        </authorList>
    </citation>
    <scope>NUCLEOTIDE SEQUENCE</scope>
    <source>
        <strain evidence="2">FatNI3</strain>
    </source>
</reference>
<evidence type="ECO:0000259" key="1">
    <source>
        <dbReference type="PROSITE" id="PS51462"/>
    </source>
</evidence>
<dbReference type="AlphaFoldDB" id="A0A8J8MME0"/>
<proteinExistence type="predicted"/>
<dbReference type="Proteomes" id="UP000683246">
    <property type="component" value="Chromosome"/>
</dbReference>
<dbReference type="RefSeq" id="WP_212694804.1">
    <property type="nucleotide sequence ID" value="NZ_CP058649.1"/>
</dbReference>
<dbReference type="InterPro" id="IPR015797">
    <property type="entry name" value="NUDIX_hydrolase-like_dom_sf"/>
</dbReference>
<dbReference type="PROSITE" id="PS51462">
    <property type="entry name" value="NUDIX"/>
    <property type="match status" value="1"/>
</dbReference>
<dbReference type="EMBL" id="CP058649">
    <property type="protein sequence ID" value="QUI24112.1"/>
    <property type="molecule type" value="Genomic_DNA"/>
</dbReference>
<dbReference type="KEGG" id="vpy:HZI73_18230"/>
<protein>
    <submittedName>
        <fullName evidence="2">NUDIX hydrolase</fullName>
    </submittedName>
</protein>
<gene>
    <name evidence="2" type="ORF">HZI73_18230</name>
</gene>